<sequence>MPSSPRPHRRARRQPPRHVHAVPPPPWGAQVRGRPRHAVPAGHVAAPPRRRLRDVGDQSGSHVEGGSVPFSRQISSKSINATNSSTCVGSQIRMQRSPHACREAMVRWRPKRPRVEKRPGRTRHKGVVGEGGKAGAMVGRCRQPRRGQELADLRREASAATPRVRPGGVAARGGGGA</sequence>
<reference evidence="2" key="1">
    <citation type="submission" date="2018-04" db="EMBL/GenBank/DDBJ databases">
        <title>WGS assembly of Panicum hallii.</title>
        <authorList>
            <person name="Lovell J."/>
            <person name="Jenkins J."/>
            <person name="Lowry D."/>
            <person name="Mamidi S."/>
            <person name="Sreedasyam A."/>
            <person name="Weng X."/>
            <person name="Barry K."/>
            <person name="Bonette J."/>
            <person name="Campitelli B."/>
            <person name="Daum C."/>
            <person name="Gordon S."/>
            <person name="Gould B."/>
            <person name="Lipzen A."/>
            <person name="Macqueen A."/>
            <person name="Palacio-Mejia J."/>
            <person name="Plott C."/>
            <person name="Shakirov E."/>
            <person name="Shu S."/>
            <person name="Yoshinaga Y."/>
            <person name="Zane M."/>
            <person name="Rokhsar D."/>
            <person name="Grimwood J."/>
            <person name="Schmutz J."/>
            <person name="Juenger T."/>
        </authorList>
    </citation>
    <scope>NUCLEOTIDE SEQUENCE [LARGE SCALE GENOMIC DNA]</scope>
    <source>
        <strain evidence="2">FIL2</strain>
    </source>
</reference>
<evidence type="ECO:0000256" key="1">
    <source>
        <dbReference type="SAM" id="MobiDB-lite"/>
    </source>
</evidence>
<feature type="compositionally biased region" description="Polar residues" evidence="1">
    <location>
        <begin position="70"/>
        <end position="94"/>
    </location>
</feature>
<evidence type="ECO:0000313" key="2">
    <source>
        <dbReference type="EMBL" id="PVH31972.1"/>
    </source>
</evidence>
<feature type="region of interest" description="Disordered" evidence="1">
    <location>
        <begin position="1"/>
        <end position="177"/>
    </location>
</feature>
<dbReference type="Gramene" id="PVH31972">
    <property type="protein sequence ID" value="PVH31972"/>
    <property type="gene ID" value="PAHAL_9G276700"/>
</dbReference>
<dbReference type="EMBL" id="CM008054">
    <property type="protein sequence ID" value="PVH31972.1"/>
    <property type="molecule type" value="Genomic_DNA"/>
</dbReference>
<feature type="compositionally biased region" description="Basic residues" evidence="1">
    <location>
        <begin position="1"/>
        <end position="20"/>
    </location>
</feature>
<dbReference type="AlphaFoldDB" id="A0A2T8I2T9"/>
<organism evidence="2">
    <name type="scientific">Panicum hallii</name>
    <dbReference type="NCBI Taxonomy" id="206008"/>
    <lineage>
        <taxon>Eukaryota</taxon>
        <taxon>Viridiplantae</taxon>
        <taxon>Streptophyta</taxon>
        <taxon>Embryophyta</taxon>
        <taxon>Tracheophyta</taxon>
        <taxon>Spermatophyta</taxon>
        <taxon>Magnoliopsida</taxon>
        <taxon>Liliopsida</taxon>
        <taxon>Poales</taxon>
        <taxon>Poaceae</taxon>
        <taxon>PACMAD clade</taxon>
        <taxon>Panicoideae</taxon>
        <taxon>Panicodae</taxon>
        <taxon>Paniceae</taxon>
        <taxon>Panicinae</taxon>
        <taxon>Panicum</taxon>
        <taxon>Panicum sect. Panicum</taxon>
    </lineage>
</organism>
<accession>A0A2T8I2T9</accession>
<proteinExistence type="predicted"/>
<feature type="compositionally biased region" description="Basic and acidic residues" evidence="1">
    <location>
        <begin position="146"/>
        <end position="157"/>
    </location>
</feature>
<protein>
    <submittedName>
        <fullName evidence="2">Uncharacterized protein</fullName>
    </submittedName>
</protein>
<dbReference type="Proteomes" id="UP000243499">
    <property type="component" value="Chromosome 9"/>
</dbReference>
<feature type="compositionally biased region" description="Basic residues" evidence="1">
    <location>
        <begin position="108"/>
        <end position="126"/>
    </location>
</feature>
<name>A0A2T8I2T9_9POAL</name>
<feature type="compositionally biased region" description="Low complexity" evidence="1">
    <location>
        <begin position="38"/>
        <end position="47"/>
    </location>
</feature>
<gene>
    <name evidence="2" type="ORF">PAHAL_9G276700</name>
</gene>